<evidence type="ECO:0000259" key="12">
    <source>
        <dbReference type="PROSITE" id="PS50011"/>
    </source>
</evidence>
<evidence type="ECO:0000256" key="9">
    <source>
        <dbReference type="ARBA" id="ARBA00023294"/>
    </source>
</evidence>
<dbReference type="Pfam" id="PF07714">
    <property type="entry name" value="PK_Tyr_Ser-Thr"/>
    <property type="match status" value="1"/>
</dbReference>
<sequence length="1305" mass="144435">MERIRPTREARWVPGRQIKQEPVSIVPNSAKDVNSNVFVYRGEEMPMEFVHDRIAGRRMPPASDISQNHEKRGGINKDNGHIRYEDLTGILGLRRMDSENTSDIYEFPSAKGSYQEIENGVSLSKYQKGDGERGHCPQRSSNSFGESICDQSSLGPNVPTLHKSDSPSSKNFLGSDGSQSGKMKLLCSFGGKILPRPSDGKLRYVGGETRIISIHKNISWQELVNKTLGICNQPHSIKYQLPDEDLDALISVSSDEDLQNMIEEYYGLERHEGSQRLRIFLIPLAEQERTSSFDASSIQESDPDYQYVVAVNCMVDPSPRKNISGQSLTSEASPLGPNCAPSFHNNSPTALSPLETKGGYSALNPTEFFNDSMNSHRLPNHSPPFSPIPLQQGDSSVVHVQLHGDDSCQVQGHGERSTSFTATQLQPEDSSMGIAAGLRHPRLGGVTFVSDHHPHEKPGLQDQSHEVLFRNHNSNKELGMDSTVVKNASDGDGFSFVKPLHKERSFQSGTSVKCLEDPTNVLSGSNGTSEPFHGMLHAFSDSKLHESGVRLAYCSLEGINQSSSLDITKTQLTAMVASSVSHGNSTQLHQSSNLVYPHIQSKQPDALPLELQRRHDLPYSETFGRREPIHGDFVGTDERYLTAQNDISRSSFSPNKCDENCTPLELINRDGEKYAFFKNDGQLCERRSPATHVESMSNLNILPASQLEVKSNIENMQFSENVVPSSSALDLNHCGNMTEHKVNYRVSKYPSDLLGMSERTMCDKEFAFSGMLTGEQGINSSWTRNSDVVDSFSKCKEHPYDENSLSYLMSGLPINPVSQESARFQPADQKNMGFSETQIESSTSWCPTAIQDDPGPSSNFHRNTPHNPTIDVAFKREPSLLGDDFVIGTHQMDEKKLVCGDSALKPKFEDIMLGQTNSLEKSNDLNELEPLVIMEDATHAVPPGILSSLAAVPHVADETGSGALSPSAAEVESVVPESESEDAIEDDENQNESLSDAMIAEMEASIYGLQIIKNADLEELRELGSGTYGTVYHGKWRGTDVAIKRIKKSCFAGRGSEQERLTKDFWREAQILSNLHHPNVLAFYGVVPDGTGGTLATVTEYMVNGSLRHVLLKKDRSLDRRKKLIIAMDAAFGMEYLHSKNIVHFDLKCDNLLVNLRDPQRPICKVGDFGLSRIKRNTLVSGGVRGTLPWMAPELLSGSSSRVSEKVDVFSFGISMWEILTGEEPYADMHCGAIIGGIVKNSLRPLIPERCDPEWRKLMEQCWSADPESRPSFTEITNRLRSMSMTLQAKAQNTQAKQMRPHNPS</sequence>
<keyword evidence="2" id="KW-0963">Cytoplasm</keyword>
<feature type="compositionally biased region" description="Basic and acidic residues" evidence="11">
    <location>
        <begin position="67"/>
        <end position="80"/>
    </location>
</feature>
<evidence type="ECO:0000256" key="1">
    <source>
        <dbReference type="ARBA" id="ARBA00004496"/>
    </source>
</evidence>
<comment type="subcellular location">
    <subcellularLocation>
        <location evidence="1">Cytoplasm</location>
    </subcellularLocation>
</comment>
<evidence type="ECO:0000313" key="13">
    <source>
        <dbReference type="EMBL" id="KAJ7950364.1"/>
    </source>
</evidence>
<dbReference type="InterPro" id="IPR011009">
    <property type="entry name" value="Kinase-like_dom_sf"/>
</dbReference>
<comment type="caution">
    <text evidence="13">The sequence shown here is derived from an EMBL/GenBank/DDBJ whole genome shotgun (WGS) entry which is preliminary data.</text>
</comment>
<feature type="binding site" evidence="10">
    <location>
        <position position="1048"/>
    </location>
    <ligand>
        <name>ATP</name>
        <dbReference type="ChEBI" id="CHEBI:30616"/>
    </ligand>
</feature>
<dbReference type="KEGG" id="qsa:O6P43_026567"/>
<dbReference type="InterPro" id="IPR017441">
    <property type="entry name" value="Protein_kinase_ATP_BS"/>
</dbReference>
<dbReference type="PANTHER" id="PTHR23257:SF842">
    <property type="entry name" value="KINASE SUPERFAMILY WITH OCTICOSAPEPTIDE_PHOX_BEM1P DOMAIN-CONTAINING PROTEIN"/>
    <property type="match status" value="1"/>
</dbReference>
<keyword evidence="8 10" id="KW-0067">ATP-binding</keyword>
<dbReference type="GO" id="GO:0005737">
    <property type="term" value="C:cytoplasm"/>
    <property type="evidence" value="ECO:0007669"/>
    <property type="project" value="UniProtKB-SubCell"/>
</dbReference>
<dbReference type="SMART" id="SM00220">
    <property type="entry name" value="S_TKc"/>
    <property type="match status" value="1"/>
</dbReference>
<dbReference type="GO" id="GO:0005524">
    <property type="term" value="F:ATP binding"/>
    <property type="evidence" value="ECO:0007669"/>
    <property type="project" value="UniProtKB-UniRule"/>
</dbReference>
<dbReference type="InterPro" id="IPR000270">
    <property type="entry name" value="PB1_dom"/>
</dbReference>
<dbReference type="Pfam" id="PF00564">
    <property type="entry name" value="PB1"/>
    <property type="match status" value="1"/>
</dbReference>
<dbReference type="Gene3D" id="3.30.200.20">
    <property type="entry name" value="Phosphorylase Kinase, domain 1"/>
    <property type="match status" value="1"/>
</dbReference>
<dbReference type="InterPro" id="IPR008271">
    <property type="entry name" value="Ser/Thr_kinase_AS"/>
</dbReference>
<dbReference type="Gene3D" id="3.10.20.90">
    <property type="entry name" value="Phosphatidylinositol 3-kinase Catalytic Subunit, Chain A, domain 1"/>
    <property type="match status" value="1"/>
</dbReference>
<dbReference type="Gene3D" id="1.10.510.10">
    <property type="entry name" value="Transferase(Phosphotransferase) domain 1"/>
    <property type="match status" value="1"/>
</dbReference>
<dbReference type="SUPFAM" id="SSF54277">
    <property type="entry name" value="CAD &amp; PB1 domains"/>
    <property type="match status" value="1"/>
</dbReference>
<feature type="compositionally biased region" description="Polar residues" evidence="11">
    <location>
        <begin position="166"/>
        <end position="178"/>
    </location>
</feature>
<feature type="region of interest" description="Disordered" evidence="11">
    <location>
        <begin position="322"/>
        <end position="352"/>
    </location>
</feature>
<dbReference type="PANTHER" id="PTHR23257">
    <property type="entry name" value="SERINE-THREONINE PROTEIN KINASE"/>
    <property type="match status" value="1"/>
</dbReference>
<dbReference type="GO" id="GO:0009734">
    <property type="term" value="P:auxin-activated signaling pathway"/>
    <property type="evidence" value="ECO:0007669"/>
    <property type="project" value="UniProtKB-KW"/>
</dbReference>
<keyword evidence="9" id="KW-0927">Auxin signaling pathway</keyword>
<keyword evidence="5" id="KW-0808">Transferase</keyword>
<dbReference type="PROSITE" id="PS50011">
    <property type="entry name" value="PROTEIN_KINASE_DOM"/>
    <property type="match status" value="1"/>
</dbReference>
<dbReference type="CDD" id="cd13999">
    <property type="entry name" value="STKc_MAP3K-like"/>
    <property type="match status" value="1"/>
</dbReference>
<evidence type="ECO:0000256" key="5">
    <source>
        <dbReference type="ARBA" id="ARBA00022679"/>
    </source>
</evidence>
<feature type="compositionally biased region" description="Polar residues" evidence="11">
    <location>
        <begin position="138"/>
        <end position="155"/>
    </location>
</feature>
<dbReference type="PROSITE" id="PS00107">
    <property type="entry name" value="PROTEIN_KINASE_ATP"/>
    <property type="match status" value="1"/>
</dbReference>
<keyword evidence="14" id="KW-1185">Reference proteome</keyword>
<dbReference type="InterPro" id="IPR000719">
    <property type="entry name" value="Prot_kinase_dom"/>
</dbReference>
<dbReference type="SMART" id="SM00666">
    <property type="entry name" value="PB1"/>
    <property type="match status" value="1"/>
</dbReference>
<dbReference type="CDD" id="cd06410">
    <property type="entry name" value="PB1_UP2"/>
    <property type="match status" value="1"/>
</dbReference>
<gene>
    <name evidence="13" type="ORF">O6P43_026567</name>
</gene>
<dbReference type="GO" id="GO:0004674">
    <property type="term" value="F:protein serine/threonine kinase activity"/>
    <property type="evidence" value="ECO:0007669"/>
    <property type="project" value="UniProtKB-KW"/>
</dbReference>
<feature type="compositionally biased region" description="Polar residues" evidence="11">
    <location>
        <begin position="322"/>
        <end position="332"/>
    </location>
</feature>
<dbReference type="FunFam" id="1.10.510.10:FF:000142">
    <property type="entry name" value="Octicosapeptide/phox/Bem1p domain kinase superfamily protein"/>
    <property type="match status" value="1"/>
</dbReference>
<dbReference type="PROSITE" id="PS00108">
    <property type="entry name" value="PROTEIN_KINASE_ST"/>
    <property type="match status" value="1"/>
</dbReference>
<evidence type="ECO:0000256" key="4">
    <source>
        <dbReference type="ARBA" id="ARBA00022553"/>
    </source>
</evidence>
<keyword evidence="7 13" id="KW-0418">Kinase</keyword>
<dbReference type="EMBL" id="JARAOO010000011">
    <property type="protein sequence ID" value="KAJ7950364.1"/>
    <property type="molecule type" value="Genomic_DNA"/>
</dbReference>
<organism evidence="13 14">
    <name type="scientific">Quillaja saponaria</name>
    <name type="common">Soap bark tree</name>
    <dbReference type="NCBI Taxonomy" id="32244"/>
    <lineage>
        <taxon>Eukaryota</taxon>
        <taxon>Viridiplantae</taxon>
        <taxon>Streptophyta</taxon>
        <taxon>Embryophyta</taxon>
        <taxon>Tracheophyta</taxon>
        <taxon>Spermatophyta</taxon>
        <taxon>Magnoliopsida</taxon>
        <taxon>eudicotyledons</taxon>
        <taxon>Gunneridae</taxon>
        <taxon>Pentapetalae</taxon>
        <taxon>rosids</taxon>
        <taxon>fabids</taxon>
        <taxon>Fabales</taxon>
        <taxon>Quillajaceae</taxon>
        <taxon>Quillaja</taxon>
    </lineage>
</organism>
<evidence type="ECO:0000256" key="11">
    <source>
        <dbReference type="SAM" id="MobiDB-lite"/>
    </source>
</evidence>
<evidence type="ECO:0000256" key="8">
    <source>
        <dbReference type="ARBA" id="ARBA00022840"/>
    </source>
</evidence>
<dbReference type="FunFam" id="3.10.20.90:FF:000058">
    <property type="entry name" value="Octicosapeptide/phox/Bem1p domain kinase superfamily protein"/>
    <property type="match status" value="1"/>
</dbReference>
<name>A0AAD7L2K0_QUISA</name>
<feature type="region of interest" description="Disordered" evidence="11">
    <location>
        <begin position="59"/>
        <end position="80"/>
    </location>
</feature>
<dbReference type="SUPFAM" id="SSF56112">
    <property type="entry name" value="Protein kinase-like (PK-like)"/>
    <property type="match status" value="1"/>
</dbReference>
<dbReference type="InterPro" id="IPR001245">
    <property type="entry name" value="Ser-Thr/Tyr_kinase_cat_dom"/>
</dbReference>
<reference evidence="13" key="1">
    <citation type="journal article" date="2023" name="Science">
        <title>Elucidation of the pathway for biosynthesis of saponin adjuvants from the soapbark tree.</title>
        <authorList>
            <person name="Reed J."/>
            <person name="Orme A."/>
            <person name="El-Demerdash A."/>
            <person name="Owen C."/>
            <person name="Martin L.B.B."/>
            <person name="Misra R.C."/>
            <person name="Kikuchi S."/>
            <person name="Rejzek M."/>
            <person name="Martin A.C."/>
            <person name="Harkess A."/>
            <person name="Leebens-Mack J."/>
            <person name="Louveau T."/>
            <person name="Stephenson M.J."/>
            <person name="Osbourn A."/>
        </authorList>
    </citation>
    <scope>NUCLEOTIDE SEQUENCE</scope>
    <source>
        <strain evidence="13">S10</strain>
    </source>
</reference>
<evidence type="ECO:0000256" key="6">
    <source>
        <dbReference type="ARBA" id="ARBA00022741"/>
    </source>
</evidence>
<accession>A0AAD7L2K0</accession>
<evidence type="ECO:0000256" key="7">
    <source>
        <dbReference type="ARBA" id="ARBA00022777"/>
    </source>
</evidence>
<dbReference type="Proteomes" id="UP001163823">
    <property type="component" value="Chromosome 11"/>
</dbReference>
<dbReference type="InterPro" id="IPR050167">
    <property type="entry name" value="Ser_Thr_protein_kinase"/>
</dbReference>
<dbReference type="GO" id="GO:0010928">
    <property type="term" value="P:regulation of auxin mediated signaling pathway"/>
    <property type="evidence" value="ECO:0007669"/>
    <property type="project" value="UniProtKB-ARBA"/>
</dbReference>
<feature type="region of interest" description="Disordered" evidence="11">
    <location>
        <begin position="125"/>
        <end position="178"/>
    </location>
</feature>
<evidence type="ECO:0000256" key="3">
    <source>
        <dbReference type="ARBA" id="ARBA00022527"/>
    </source>
</evidence>
<protein>
    <submittedName>
        <fullName evidence="13">Mitogen-activated protein kinase kinase kinase</fullName>
    </submittedName>
</protein>
<dbReference type="FunFam" id="3.30.200.20:FF:000081">
    <property type="entry name" value="Octicosapeptide/phox/Bem1p domain kinase superfamily protein"/>
    <property type="match status" value="1"/>
</dbReference>
<dbReference type="PRINTS" id="PR00109">
    <property type="entry name" value="TYRKINASE"/>
</dbReference>
<feature type="domain" description="Protein kinase" evidence="12">
    <location>
        <begin position="1017"/>
        <end position="1287"/>
    </location>
</feature>
<evidence type="ECO:0000313" key="14">
    <source>
        <dbReference type="Proteomes" id="UP001163823"/>
    </source>
</evidence>
<proteinExistence type="predicted"/>
<keyword evidence="4" id="KW-0597">Phosphoprotein</keyword>
<keyword evidence="3" id="KW-0723">Serine/threonine-protein kinase</keyword>
<keyword evidence="6 10" id="KW-0547">Nucleotide-binding</keyword>
<evidence type="ECO:0000256" key="2">
    <source>
        <dbReference type="ARBA" id="ARBA00022490"/>
    </source>
</evidence>
<evidence type="ECO:0000256" key="10">
    <source>
        <dbReference type="PROSITE-ProRule" id="PRU10141"/>
    </source>
</evidence>